<accession>A0A7X0D318</accession>
<evidence type="ECO:0000313" key="2">
    <source>
        <dbReference type="Proteomes" id="UP000547879"/>
    </source>
</evidence>
<dbReference type="AlphaFoldDB" id="A0A7X0D318"/>
<protein>
    <submittedName>
        <fullName evidence="1">Uncharacterized protein</fullName>
    </submittedName>
</protein>
<comment type="caution">
    <text evidence="1">The sequence shown here is derived from an EMBL/GenBank/DDBJ whole genome shotgun (WGS) entry which is preliminary data.</text>
</comment>
<proteinExistence type="predicted"/>
<sequence>MDKDGSPALIDRDFHIRPIPKSERSYVDPLPAIPDRLADLSDRGLARPSERNDRPSRLGSILWRILDKAQINIIPPLQQRPQFSLGSQLSRLRSAAKELRVLRTWSLNALTSTWAGDYWDAASRWQGLLSQSRPDWPPAVRRTGFMLLYAKSVSARSITPVSTARTIDLMGKVRQPLRGDPAHRGPYLVLLNADFGDDDDGPARAVHAYAQPVYNSDTLFPIESEFERHVSHLLFWLQDALFEAMPDLQIGIIKPLFALETETGLCRPDFILEATYRDNPTVALVVEAMGMETDEYRAAKAKTLPRMEQIGPVFLITPLDLAKEHSAGSAQRVMQWVIHRVRHAKTGR</sequence>
<keyword evidence="2" id="KW-1185">Reference proteome</keyword>
<organism evidence="1 2">
    <name type="scientific">Rhizobium wenxiniae</name>
    <dbReference type="NCBI Taxonomy" id="1737357"/>
    <lineage>
        <taxon>Bacteria</taxon>
        <taxon>Pseudomonadati</taxon>
        <taxon>Pseudomonadota</taxon>
        <taxon>Alphaproteobacteria</taxon>
        <taxon>Hyphomicrobiales</taxon>
        <taxon>Rhizobiaceae</taxon>
        <taxon>Rhizobium/Agrobacterium group</taxon>
        <taxon>Rhizobium</taxon>
    </lineage>
</organism>
<gene>
    <name evidence="1" type="ORF">HNQ72_005506</name>
</gene>
<reference evidence="1 2" key="1">
    <citation type="submission" date="2020-08" db="EMBL/GenBank/DDBJ databases">
        <title>Genomic Encyclopedia of Type Strains, Phase IV (KMG-IV): sequencing the most valuable type-strain genomes for metagenomic binning, comparative biology and taxonomic classification.</title>
        <authorList>
            <person name="Goeker M."/>
        </authorList>
    </citation>
    <scope>NUCLEOTIDE SEQUENCE [LARGE SCALE GENOMIC DNA]</scope>
    <source>
        <strain evidence="1 2">DSM 100734</strain>
    </source>
</reference>
<evidence type="ECO:0000313" key="1">
    <source>
        <dbReference type="EMBL" id="MBB6165658.1"/>
    </source>
</evidence>
<dbReference type="EMBL" id="JACHEG010000010">
    <property type="protein sequence ID" value="MBB6165658.1"/>
    <property type="molecule type" value="Genomic_DNA"/>
</dbReference>
<dbReference type="Proteomes" id="UP000547879">
    <property type="component" value="Unassembled WGS sequence"/>
</dbReference>
<name>A0A7X0D318_9HYPH</name>